<keyword evidence="5 6" id="KW-0472">Membrane</keyword>
<dbReference type="OMA" id="IIFCTAG"/>
<evidence type="ECO:0000256" key="2">
    <source>
        <dbReference type="ARBA" id="ARBA00005787"/>
    </source>
</evidence>
<dbReference type="GeneTree" id="ENSGT00850000132319"/>
<evidence type="ECO:0000256" key="3">
    <source>
        <dbReference type="ARBA" id="ARBA00022692"/>
    </source>
</evidence>
<dbReference type="Ensembl" id="ENSGMOT00000005729.2">
    <property type="protein sequence ID" value="ENSGMOP00000005563.2"/>
    <property type="gene ID" value="ENSGMOG00000005257.2"/>
</dbReference>
<dbReference type="PANTHER" id="PTHR31548:SF4">
    <property type="entry name" value="CLARIN-1"/>
    <property type="match status" value="1"/>
</dbReference>
<keyword evidence="4 6" id="KW-1133">Transmembrane helix</keyword>
<protein>
    <recommendedName>
        <fullName evidence="9">Clarin 1</fullName>
    </recommendedName>
</protein>
<evidence type="ECO:0000313" key="8">
    <source>
        <dbReference type="Proteomes" id="UP000694546"/>
    </source>
</evidence>
<evidence type="ECO:0000256" key="1">
    <source>
        <dbReference type="ARBA" id="ARBA00004141"/>
    </source>
</evidence>
<feature type="transmembrane region" description="Helical" evidence="6">
    <location>
        <begin position="95"/>
        <end position="123"/>
    </location>
</feature>
<proteinExistence type="inferred from homology"/>
<evidence type="ECO:0008006" key="9">
    <source>
        <dbReference type="Google" id="ProtNLM"/>
    </source>
</evidence>
<keyword evidence="8" id="KW-1185">Reference proteome</keyword>
<dbReference type="PANTHER" id="PTHR31548">
    <property type="entry name" value="CLARIN"/>
    <property type="match status" value="1"/>
</dbReference>
<comment type="similarity">
    <text evidence="2">Belongs to the clarin family.</text>
</comment>
<evidence type="ECO:0000256" key="4">
    <source>
        <dbReference type="ARBA" id="ARBA00022989"/>
    </source>
</evidence>
<evidence type="ECO:0000313" key="7">
    <source>
        <dbReference type="Ensembl" id="ENSGMOP00000005563.2"/>
    </source>
</evidence>
<reference evidence="7" key="2">
    <citation type="submission" date="2025-09" db="UniProtKB">
        <authorList>
            <consortium name="Ensembl"/>
        </authorList>
    </citation>
    <scope>IDENTIFICATION</scope>
</reference>
<accession>A0A8C4Z1V0</accession>
<dbReference type="InterPro" id="IPR026748">
    <property type="entry name" value="Clarin"/>
</dbReference>
<comment type="subcellular location">
    <subcellularLocation>
        <location evidence="1">Membrane</location>
        <topology evidence="1">Multi-pass membrane protein</topology>
    </subcellularLocation>
</comment>
<dbReference type="AlphaFoldDB" id="A0A8C4Z1V0"/>
<feature type="transmembrane region" description="Helical" evidence="6">
    <location>
        <begin position="135"/>
        <end position="156"/>
    </location>
</feature>
<dbReference type="Pfam" id="PF25807">
    <property type="entry name" value="Clarin-2"/>
    <property type="match status" value="1"/>
</dbReference>
<evidence type="ECO:0000256" key="5">
    <source>
        <dbReference type="ARBA" id="ARBA00023136"/>
    </source>
</evidence>
<keyword evidence="3 6" id="KW-0812">Transmembrane</keyword>
<dbReference type="GO" id="GO:0050957">
    <property type="term" value="P:equilibrioception"/>
    <property type="evidence" value="ECO:0007669"/>
    <property type="project" value="TreeGrafter"/>
</dbReference>
<dbReference type="Proteomes" id="UP000694546">
    <property type="component" value="Chromosome 16"/>
</dbReference>
<organism evidence="7 8">
    <name type="scientific">Gadus morhua</name>
    <name type="common">Atlantic cod</name>
    <dbReference type="NCBI Taxonomy" id="8049"/>
    <lineage>
        <taxon>Eukaryota</taxon>
        <taxon>Metazoa</taxon>
        <taxon>Chordata</taxon>
        <taxon>Craniata</taxon>
        <taxon>Vertebrata</taxon>
        <taxon>Euteleostomi</taxon>
        <taxon>Actinopterygii</taxon>
        <taxon>Neopterygii</taxon>
        <taxon>Teleostei</taxon>
        <taxon>Neoteleostei</taxon>
        <taxon>Acanthomorphata</taxon>
        <taxon>Zeiogadaria</taxon>
        <taxon>Gadariae</taxon>
        <taxon>Gadiformes</taxon>
        <taxon>Gadoidei</taxon>
        <taxon>Gadidae</taxon>
        <taxon>Gadus</taxon>
    </lineage>
</organism>
<dbReference type="GO" id="GO:0007605">
    <property type="term" value="P:sensory perception of sound"/>
    <property type="evidence" value="ECO:0007669"/>
    <property type="project" value="TreeGrafter"/>
</dbReference>
<dbReference type="GO" id="GO:0016020">
    <property type="term" value="C:membrane"/>
    <property type="evidence" value="ECO:0007669"/>
    <property type="project" value="UniProtKB-SubCell"/>
</dbReference>
<sequence>MPNRQKRTVFCVAGALGFVCVLTVAVSLGLPRWLHGTVLCHTGAQLVNASGAELDKFLGRLSYGLFQGERVKQCGLGGRPLRFYFFPGMIHVIPLGLHVTVLFFCGVLVLFSSLATGFFFFNAFGSPYETLQGPLGLYLWSASCVCSCLVMILFAAEVKLKHMSRRIANFNEVFDYTTYSETYDVSYWLFLLVFFLNALNFLLIRVAGIDFPFRQNKESEVTTGAADLLY</sequence>
<feature type="transmembrane region" description="Helical" evidence="6">
    <location>
        <begin position="185"/>
        <end position="207"/>
    </location>
</feature>
<name>A0A8C4Z1V0_GADMO</name>
<evidence type="ECO:0000256" key="6">
    <source>
        <dbReference type="SAM" id="Phobius"/>
    </source>
</evidence>
<reference evidence="7" key="1">
    <citation type="submission" date="2025-08" db="UniProtKB">
        <authorList>
            <consortium name="Ensembl"/>
        </authorList>
    </citation>
    <scope>IDENTIFICATION</scope>
</reference>